<gene>
    <name evidence="1" type="ORF">CRENBAI_001198</name>
</gene>
<proteinExistence type="predicted"/>
<organism evidence="1 2">
    <name type="scientific">Crenichthys baileyi</name>
    <name type="common">White River springfish</name>
    <dbReference type="NCBI Taxonomy" id="28760"/>
    <lineage>
        <taxon>Eukaryota</taxon>
        <taxon>Metazoa</taxon>
        <taxon>Chordata</taxon>
        <taxon>Craniata</taxon>
        <taxon>Vertebrata</taxon>
        <taxon>Euteleostomi</taxon>
        <taxon>Actinopterygii</taxon>
        <taxon>Neopterygii</taxon>
        <taxon>Teleostei</taxon>
        <taxon>Neoteleostei</taxon>
        <taxon>Acanthomorphata</taxon>
        <taxon>Ovalentaria</taxon>
        <taxon>Atherinomorphae</taxon>
        <taxon>Cyprinodontiformes</taxon>
        <taxon>Goodeidae</taxon>
        <taxon>Crenichthys</taxon>
    </lineage>
</organism>
<dbReference type="AlphaFoldDB" id="A0AAV9QYL0"/>
<reference evidence="1 2" key="1">
    <citation type="submission" date="2021-06" db="EMBL/GenBank/DDBJ databases">
        <authorList>
            <person name="Palmer J.M."/>
        </authorList>
    </citation>
    <scope>NUCLEOTIDE SEQUENCE [LARGE SCALE GENOMIC DNA]</scope>
    <source>
        <strain evidence="1 2">MEX-2019</strain>
        <tissue evidence="1">Muscle</tissue>
    </source>
</reference>
<accession>A0AAV9QYL0</accession>
<dbReference type="Proteomes" id="UP001311232">
    <property type="component" value="Unassembled WGS sequence"/>
</dbReference>
<evidence type="ECO:0000313" key="2">
    <source>
        <dbReference type="Proteomes" id="UP001311232"/>
    </source>
</evidence>
<name>A0AAV9QYL0_9TELE</name>
<comment type="caution">
    <text evidence="1">The sequence shown here is derived from an EMBL/GenBank/DDBJ whole genome shotgun (WGS) entry which is preliminary data.</text>
</comment>
<evidence type="ECO:0000313" key="1">
    <source>
        <dbReference type="EMBL" id="KAK5601329.1"/>
    </source>
</evidence>
<sequence length="70" mass="7442">MCVQEATGNHPKQNSVYLVAVTPLGQPVTPVTRRQVSVSADQALEEEHALSAQTTHMEPLCLGAALVSVM</sequence>
<protein>
    <submittedName>
        <fullName evidence="1">Uncharacterized protein</fullName>
    </submittedName>
</protein>
<dbReference type="EMBL" id="JAHHUM010002692">
    <property type="protein sequence ID" value="KAK5601329.1"/>
    <property type="molecule type" value="Genomic_DNA"/>
</dbReference>
<keyword evidence="2" id="KW-1185">Reference proteome</keyword>